<evidence type="ECO:0000313" key="2">
    <source>
        <dbReference type="EMBL" id="KAK3386090.1"/>
    </source>
</evidence>
<dbReference type="AlphaFoldDB" id="A0AAE0NR28"/>
<keyword evidence="3" id="KW-1185">Reference proteome</keyword>
<feature type="region of interest" description="Disordered" evidence="1">
    <location>
        <begin position="249"/>
        <end position="285"/>
    </location>
</feature>
<accession>A0AAE0NR28</accession>
<protein>
    <submittedName>
        <fullName evidence="2">Uncharacterized protein</fullName>
    </submittedName>
</protein>
<reference evidence="2" key="2">
    <citation type="submission" date="2023-06" db="EMBL/GenBank/DDBJ databases">
        <authorList>
            <consortium name="Lawrence Berkeley National Laboratory"/>
            <person name="Haridas S."/>
            <person name="Hensen N."/>
            <person name="Bonometti L."/>
            <person name="Westerberg I."/>
            <person name="Brannstrom I.O."/>
            <person name="Guillou S."/>
            <person name="Cros-Aarteil S."/>
            <person name="Calhoun S."/>
            <person name="Kuo A."/>
            <person name="Mondo S."/>
            <person name="Pangilinan J."/>
            <person name="Riley R."/>
            <person name="LaButti K."/>
            <person name="Andreopoulos B."/>
            <person name="Lipzen A."/>
            <person name="Chen C."/>
            <person name="Yanf M."/>
            <person name="Daum C."/>
            <person name="Ng V."/>
            <person name="Clum A."/>
            <person name="Steindorff A."/>
            <person name="Ohm R."/>
            <person name="Martin F."/>
            <person name="Silar P."/>
            <person name="Natvig D."/>
            <person name="Lalanne C."/>
            <person name="Gautier V."/>
            <person name="Ament-velasquez S.L."/>
            <person name="Kruys A."/>
            <person name="Hutchinson M.I."/>
            <person name="Powell A.J."/>
            <person name="Barry K."/>
            <person name="Miller A.N."/>
            <person name="Grigoriev I.V."/>
            <person name="Debuchy R."/>
            <person name="Gladieux P."/>
            <person name="Thoren M.H."/>
            <person name="Johannesson H."/>
        </authorList>
    </citation>
    <scope>NUCLEOTIDE SEQUENCE</scope>
    <source>
        <strain evidence="2">CBS 232.78</strain>
    </source>
</reference>
<evidence type="ECO:0000256" key="1">
    <source>
        <dbReference type="SAM" id="MobiDB-lite"/>
    </source>
</evidence>
<name>A0AAE0NR28_9PEZI</name>
<proteinExistence type="predicted"/>
<dbReference type="EMBL" id="JAULSW010000004">
    <property type="protein sequence ID" value="KAK3386090.1"/>
    <property type="molecule type" value="Genomic_DNA"/>
</dbReference>
<organism evidence="2 3">
    <name type="scientific">Podospora didyma</name>
    <dbReference type="NCBI Taxonomy" id="330526"/>
    <lineage>
        <taxon>Eukaryota</taxon>
        <taxon>Fungi</taxon>
        <taxon>Dikarya</taxon>
        <taxon>Ascomycota</taxon>
        <taxon>Pezizomycotina</taxon>
        <taxon>Sordariomycetes</taxon>
        <taxon>Sordariomycetidae</taxon>
        <taxon>Sordariales</taxon>
        <taxon>Podosporaceae</taxon>
        <taxon>Podospora</taxon>
    </lineage>
</organism>
<reference evidence="2" key="1">
    <citation type="journal article" date="2023" name="Mol. Phylogenet. Evol.">
        <title>Genome-scale phylogeny and comparative genomics of the fungal order Sordariales.</title>
        <authorList>
            <person name="Hensen N."/>
            <person name="Bonometti L."/>
            <person name="Westerberg I."/>
            <person name="Brannstrom I.O."/>
            <person name="Guillou S."/>
            <person name="Cros-Aarteil S."/>
            <person name="Calhoun S."/>
            <person name="Haridas S."/>
            <person name="Kuo A."/>
            <person name="Mondo S."/>
            <person name="Pangilinan J."/>
            <person name="Riley R."/>
            <person name="LaButti K."/>
            <person name="Andreopoulos B."/>
            <person name="Lipzen A."/>
            <person name="Chen C."/>
            <person name="Yan M."/>
            <person name="Daum C."/>
            <person name="Ng V."/>
            <person name="Clum A."/>
            <person name="Steindorff A."/>
            <person name="Ohm R.A."/>
            <person name="Martin F."/>
            <person name="Silar P."/>
            <person name="Natvig D.O."/>
            <person name="Lalanne C."/>
            <person name="Gautier V."/>
            <person name="Ament-Velasquez S.L."/>
            <person name="Kruys A."/>
            <person name="Hutchinson M.I."/>
            <person name="Powell A.J."/>
            <person name="Barry K."/>
            <person name="Miller A.N."/>
            <person name="Grigoriev I.V."/>
            <person name="Debuchy R."/>
            <person name="Gladieux P."/>
            <person name="Hiltunen Thoren M."/>
            <person name="Johannesson H."/>
        </authorList>
    </citation>
    <scope>NUCLEOTIDE SEQUENCE</scope>
    <source>
        <strain evidence="2">CBS 232.78</strain>
    </source>
</reference>
<comment type="caution">
    <text evidence="2">The sequence shown here is derived from an EMBL/GenBank/DDBJ whole genome shotgun (WGS) entry which is preliminary data.</text>
</comment>
<dbReference type="Proteomes" id="UP001285441">
    <property type="component" value="Unassembled WGS sequence"/>
</dbReference>
<feature type="compositionally biased region" description="Pro residues" evidence="1">
    <location>
        <begin position="267"/>
        <end position="276"/>
    </location>
</feature>
<evidence type="ECO:0000313" key="3">
    <source>
        <dbReference type="Proteomes" id="UP001285441"/>
    </source>
</evidence>
<sequence length="548" mass="59605">MADAATDFRLKVLGISSSKVSAAARPCLELIRACHYDVQDLIKLRDASVALIDEPATRHHTDLVIEHASVTLTEACRLFQRHHFDLEDSVSKLRMMRLGSMSASHEFSKHTTILSQQRSSVAIEIRLLSQLVADKAACTEHVETFDNLDIPNKMMIPVPAQTAEAEKRSTSSWDNFDLLSDLLDSSSPPTSRPATVKSQHIVVPRAAAEPEVPSSACWDNFDLLVDLLDGNNPPTSRPAMVPTQHITHPNNERQDCSSPTPSFAETLPPPYSPPRPTFANLRMNTDPDDDGITLLLDDSKEPIGFHSIVPTLPLKLLSKSPIPSPSKFSAVTVPPIPELAVPPVPELAVPPVPELAVPPVPELDGSNPILIRPRSASYHRSRVSSEPDFSVFDKPLARNSKLAEYELTLASPSTRLSSAPSATPSVPPSAHSSATLEPLPSPQPTQPPQQRHPAHNPSDGRLLSTISQELIYRYEGYKSPPPQSPASLRTPSIYGQATGSSLLEQVDVSVPSSNPTSNHMMNRLETNTTASPSTDSPIFQTHGLIPYF</sequence>
<gene>
    <name evidence="2" type="ORF">B0H63DRAFT_191932</name>
</gene>
<feature type="compositionally biased region" description="Low complexity" evidence="1">
    <location>
        <begin position="417"/>
        <end position="434"/>
    </location>
</feature>
<feature type="region of interest" description="Disordered" evidence="1">
    <location>
        <begin position="413"/>
        <end position="462"/>
    </location>
</feature>